<keyword evidence="6 9" id="KW-0560">Oxidoreductase</keyword>
<keyword evidence="5 9" id="KW-0521">NADP</keyword>
<proteinExistence type="inferred from homology"/>
<dbReference type="EMBL" id="MHTM01000020">
    <property type="protein sequence ID" value="OHA62128.1"/>
    <property type="molecule type" value="Genomic_DNA"/>
</dbReference>
<dbReference type="GO" id="GO:0009086">
    <property type="term" value="P:methionine biosynthetic process"/>
    <property type="evidence" value="ECO:0007669"/>
    <property type="project" value="UniProtKB-KW"/>
</dbReference>
<evidence type="ECO:0000259" key="10">
    <source>
        <dbReference type="Pfam" id="PF00763"/>
    </source>
</evidence>
<evidence type="ECO:0000256" key="5">
    <source>
        <dbReference type="ARBA" id="ARBA00022857"/>
    </source>
</evidence>
<dbReference type="Pfam" id="PF02882">
    <property type="entry name" value="THF_DHG_CYH_C"/>
    <property type="match status" value="1"/>
</dbReference>
<dbReference type="GO" id="GO:0005829">
    <property type="term" value="C:cytosol"/>
    <property type="evidence" value="ECO:0007669"/>
    <property type="project" value="TreeGrafter"/>
</dbReference>
<dbReference type="UniPathway" id="UPA00193"/>
<comment type="subunit">
    <text evidence="9">Homodimer.</text>
</comment>
<dbReference type="InterPro" id="IPR046346">
    <property type="entry name" value="Aminoacid_DH-like_N_sf"/>
</dbReference>
<comment type="caution">
    <text evidence="12">The sequence shown here is derived from an EMBL/GenBank/DDBJ whole genome shotgun (WGS) entry which is preliminary data.</text>
</comment>
<keyword evidence="4 9" id="KW-0378">Hydrolase</keyword>
<protein>
    <recommendedName>
        <fullName evidence="9">Bifunctional protein FolD</fullName>
    </recommendedName>
    <domain>
        <recommendedName>
            <fullName evidence="9">Methylenetetrahydrofolate dehydrogenase</fullName>
            <ecNumber evidence="9">1.5.1.5</ecNumber>
        </recommendedName>
    </domain>
    <domain>
        <recommendedName>
            <fullName evidence="9">Methenyltetrahydrofolate cyclohydrolase</fullName>
            <ecNumber evidence="9">3.5.4.9</ecNumber>
        </recommendedName>
    </domain>
</protein>
<name>A0A1G2QNS6_9BACT</name>
<comment type="caution">
    <text evidence="9">Lacks conserved residue(s) required for the propagation of feature annotation.</text>
</comment>
<comment type="catalytic activity">
    <reaction evidence="9">
        <text>(6R)-5,10-methenyltetrahydrofolate + H2O = (6R)-10-formyltetrahydrofolate + H(+)</text>
        <dbReference type="Rhea" id="RHEA:23700"/>
        <dbReference type="ChEBI" id="CHEBI:15377"/>
        <dbReference type="ChEBI" id="CHEBI:15378"/>
        <dbReference type="ChEBI" id="CHEBI:57455"/>
        <dbReference type="ChEBI" id="CHEBI:195366"/>
        <dbReference type="EC" id="3.5.4.9"/>
    </reaction>
</comment>
<dbReference type="InterPro" id="IPR020631">
    <property type="entry name" value="THF_DH/CycHdrlase_NAD-bd_dom"/>
</dbReference>
<keyword evidence="9" id="KW-0368">Histidine biosynthesis</keyword>
<evidence type="ECO:0000256" key="4">
    <source>
        <dbReference type="ARBA" id="ARBA00022801"/>
    </source>
</evidence>
<evidence type="ECO:0000256" key="1">
    <source>
        <dbReference type="ARBA" id="ARBA00004777"/>
    </source>
</evidence>
<dbReference type="GO" id="GO:0000105">
    <property type="term" value="P:L-histidine biosynthetic process"/>
    <property type="evidence" value="ECO:0007669"/>
    <property type="project" value="UniProtKB-KW"/>
</dbReference>
<evidence type="ECO:0000313" key="13">
    <source>
        <dbReference type="Proteomes" id="UP000177140"/>
    </source>
</evidence>
<keyword evidence="3 9" id="KW-0658">Purine biosynthesis</keyword>
<gene>
    <name evidence="9" type="primary">folD</name>
    <name evidence="12" type="ORF">A2556_03125</name>
</gene>
<evidence type="ECO:0000259" key="11">
    <source>
        <dbReference type="Pfam" id="PF02882"/>
    </source>
</evidence>
<keyword evidence="7 9" id="KW-0486">Methionine biosynthesis</keyword>
<evidence type="ECO:0000256" key="6">
    <source>
        <dbReference type="ARBA" id="ARBA00023002"/>
    </source>
</evidence>
<dbReference type="PANTHER" id="PTHR48099">
    <property type="entry name" value="C-1-TETRAHYDROFOLATE SYNTHASE, CYTOPLASMIC-RELATED"/>
    <property type="match status" value="1"/>
</dbReference>
<dbReference type="EC" id="3.5.4.9" evidence="9"/>
<sequence>MIIDGKKIAGEIKEQLAEQFSGRSAVLAVVLVGEDPASIKFVERKKKFGEEIGVEVRVLEYENDISEEDLVEEVQKLADNDQIGGLIIQLPLPKHIDTGRILNLVSANKDVDALTADASVDSPVVEAIMEILDRGGIDLHNKKIVVVGQGQLVGRPVAIRLAQEGFDVEVASTTTGDLKKLTLSADVIISGVGKPGLITPDMVRNGVVLVDAGTSEQASKLAGDIDPACADKASLFTPVPGGVGPLVVAMLFKNLAKLS</sequence>
<reference evidence="12 13" key="1">
    <citation type="journal article" date="2016" name="Nat. Commun.">
        <title>Thousands of microbial genomes shed light on interconnected biogeochemical processes in an aquifer system.</title>
        <authorList>
            <person name="Anantharaman K."/>
            <person name="Brown C.T."/>
            <person name="Hug L.A."/>
            <person name="Sharon I."/>
            <person name="Castelle C.J."/>
            <person name="Probst A.J."/>
            <person name="Thomas B.C."/>
            <person name="Singh A."/>
            <person name="Wilkins M.J."/>
            <person name="Karaoz U."/>
            <person name="Brodie E.L."/>
            <person name="Williams K.H."/>
            <person name="Hubbard S.S."/>
            <person name="Banfield J.F."/>
        </authorList>
    </citation>
    <scope>NUCLEOTIDE SEQUENCE [LARGE SCALE GENOMIC DNA]</scope>
</reference>
<comment type="pathway">
    <text evidence="1 9">One-carbon metabolism; tetrahydrofolate interconversion.</text>
</comment>
<evidence type="ECO:0000256" key="9">
    <source>
        <dbReference type="HAMAP-Rule" id="MF_01576"/>
    </source>
</evidence>
<dbReference type="GO" id="GO:0006164">
    <property type="term" value="P:purine nucleotide biosynthetic process"/>
    <property type="evidence" value="ECO:0007669"/>
    <property type="project" value="UniProtKB-KW"/>
</dbReference>
<dbReference type="InterPro" id="IPR036291">
    <property type="entry name" value="NAD(P)-bd_dom_sf"/>
</dbReference>
<dbReference type="SUPFAM" id="SSF51735">
    <property type="entry name" value="NAD(P)-binding Rossmann-fold domains"/>
    <property type="match status" value="1"/>
</dbReference>
<organism evidence="12 13">
    <name type="scientific">Candidatus Vogelbacteria bacterium RIFOXYD2_FULL_44_9</name>
    <dbReference type="NCBI Taxonomy" id="1802441"/>
    <lineage>
        <taxon>Bacteria</taxon>
        <taxon>Candidatus Vogeliibacteriota</taxon>
    </lineage>
</organism>
<comment type="function">
    <text evidence="9">Catalyzes the oxidation of 5,10-methylenetetrahydrofolate to 5,10-methenyltetrahydrofolate and then the hydrolysis of 5,10-methenyltetrahydrofolate to 10-formyltetrahydrofolate.</text>
</comment>
<feature type="binding site" evidence="9">
    <location>
        <position position="214"/>
    </location>
    <ligand>
        <name>NADP(+)</name>
        <dbReference type="ChEBI" id="CHEBI:58349"/>
    </ligand>
</feature>
<evidence type="ECO:0000256" key="8">
    <source>
        <dbReference type="ARBA" id="ARBA00023268"/>
    </source>
</evidence>
<keyword evidence="8 9" id="KW-0511">Multifunctional enzyme</keyword>
<dbReference type="HAMAP" id="MF_01576">
    <property type="entry name" value="THF_DHG_CYH"/>
    <property type="match status" value="1"/>
</dbReference>
<dbReference type="Gene3D" id="3.40.50.720">
    <property type="entry name" value="NAD(P)-binding Rossmann-like Domain"/>
    <property type="match status" value="1"/>
</dbReference>
<dbReference type="SUPFAM" id="SSF53223">
    <property type="entry name" value="Aminoacid dehydrogenase-like, N-terminal domain"/>
    <property type="match status" value="1"/>
</dbReference>
<keyword evidence="9" id="KW-0028">Amino-acid biosynthesis</keyword>
<dbReference type="InterPro" id="IPR000672">
    <property type="entry name" value="THF_DH/CycHdrlase"/>
</dbReference>
<accession>A0A1G2QNS6</accession>
<dbReference type="GO" id="GO:0004488">
    <property type="term" value="F:methylenetetrahydrofolate dehydrogenase (NADP+) activity"/>
    <property type="evidence" value="ECO:0007669"/>
    <property type="project" value="UniProtKB-UniRule"/>
</dbReference>
<dbReference type="Proteomes" id="UP000177140">
    <property type="component" value="Unassembled WGS sequence"/>
</dbReference>
<evidence type="ECO:0000256" key="7">
    <source>
        <dbReference type="ARBA" id="ARBA00023167"/>
    </source>
</evidence>
<dbReference type="AlphaFoldDB" id="A0A1G2QNS6"/>
<evidence type="ECO:0000256" key="3">
    <source>
        <dbReference type="ARBA" id="ARBA00022755"/>
    </source>
</evidence>
<keyword evidence="2 9" id="KW-0554">One-carbon metabolism</keyword>
<dbReference type="GO" id="GO:0035999">
    <property type="term" value="P:tetrahydrofolate interconversion"/>
    <property type="evidence" value="ECO:0007669"/>
    <property type="project" value="UniProtKB-UniRule"/>
</dbReference>
<feature type="domain" description="Tetrahydrofolate dehydrogenase/cyclohydrolase NAD(P)-binding" evidence="11">
    <location>
        <begin position="126"/>
        <end position="257"/>
    </location>
</feature>
<dbReference type="PRINTS" id="PR00085">
    <property type="entry name" value="THFDHDRGNASE"/>
</dbReference>
<comment type="catalytic activity">
    <reaction evidence="9">
        <text>(6R)-5,10-methylene-5,6,7,8-tetrahydrofolate + NADP(+) = (6R)-5,10-methenyltetrahydrofolate + NADPH</text>
        <dbReference type="Rhea" id="RHEA:22812"/>
        <dbReference type="ChEBI" id="CHEBI:15636"/>
        <dbReference type="ChEBI" id="CHEBI:57455"/>
        <dbReference type="ChEBI" id="CHEBI:57783"/>
        <dbReference type="ChEBI" id="CHEBI:58349"/>
        <dbReference type="EC" id="1.5.1.5"/>
    </reaction>
</comment>
<feature type="domain" description="Tetrahydrofolate dehydrogenase/cyclohydrolase catalytic" evidence="10">
    <location>
        <begin position="3"/>
        <end position="112"/>
    </location>
</feature>
<evidence type="ECO:0000256" key="2">
    <source>
        <dbReference type="ARBA" id="ARBA00022563"/>
    </source>
</evidence>
<comment type="similarity">
    <text evidence="9">Belongs to the tetrahydrofolate dehydrogenase/cyclohydrolase family.</text>
</comment>
<dbReference type="EC" id="1.5.1.5" evidence="9"/>
<dbReference type="GO" id="GO:0004477">
    <property type="term" value="F:methenyltetrahydrofolate cyclohydrolase activity"/>
    <property type="evidence" value="ECO:0007669"/>
    <property type="project" value="UniProtKB-UniRule"/>
</dbReference>
<evidence type="ECO:0000313" key="12">
    <source>
        <dbReference type="EMBL" id="OHA62128.1"/>
    </source>
</evidence>
<dbReference type="Pfam" id="PF00763">
    <property type="entry name" value="THF_DHG_CYH"/>
    <property type="match status" value="1"/>
</dbReference>
<dbReference type="InterPro" id="IPR020630">
    <property type="entry name" value="THF_DH/CycHdrlase_cat_dom"/>
</dbReference>
<feature type="binding site" evidence="9">
    <location>
        <begin position="148"/>
        <end position="150"/>
    </location>
    <ligand>
        <name>NADP(+)</name>
        <dbReference type="ChEBI" id="CHEBI:58349"/>
    </ligand>
</feature>
<dbReference type="Gene3D" id="3.40.50.10860">
    <property type="entry name" value="Leucine Dehydrogenase, chain A, domain 1"/>
    <property type="match status" value="1"/>
</dbReference>
<dbReference type="PANTHER" id="PTHR48099:SF5">
    <property type="entry name" value="C-1-TETRAHYDROFOLATE SYNTHASE, CYTOPLASMIC"/>
    <property type="match status" value="1"/>
</dbReference>